<dbReference type="EMBL" id="SLZV01000029">
    <property type="protein sequence ID" value="TCS63361.1"/>
    <property type="molecule type" value="Genomic_DNA"/>
</dbReference>
<organism evidence="8 9">
    <name type="scientific">Faecalimonas umbilicata</name>
    <dbReference type="NCBI Taxonomy" id="1912855"/>
    <lineage>
        <taxon>Bacteria</taxon>
        <taxon>Bacillati</taxon>
        <taxon>Bacillota</taxon>
        <taxon>Clostridia</taxon>
        <taxon>Lachnospirales</taxon>
        <taxon>Lachnospiraceae</taxon>
        <taxon>Faecalimonas</taxon>
    </lineage>
</organism>
<dbReference type="AlphaFoldDB" id="A0A4V2UNU3"/>
<evidence type="ECO:0000256" key="4">
    <source>
        <dbReference type="SAM" id="Phobius"/>
    </source>
</evidence>
<evidence type="ECO:0000313" key="9">
    <source>
        <dbReference type="Proteomes" id="UP000294613"/>
    </source>
</evidence>
<feature type="domain" description="SpaA-like prealbumin fold" evidence="6">
    <location>
        <begin position="422"/>
        <end position="524"/>
    </location>
</feature>
<dbReference type="Pfam" id="PF17802">
    <property type="entry name" value="SpaA"/>
    <property type="match status" value="1"/>
</dbReference>
<comment type="caution">
    <text evidence="8">The sequence shown here is derived from an EMBL/GenBank/DDBJ whole genome shotgun (WGS) entry which is preliminary data.</text>
</comment>
<protein>
    <submittedName>
        <fullName evidence="7">Cell surface protein</fullName>
    </submittedName>
    <submittedName>
        <fullName evidence="8">Fimbrial isopeptide formation D2 family protein</fullName>
    </submittedName>
</protein>
<dbReference type="PANTHER" id="PTHR36108">
    <property type="entry name" value="COLOSSIN-B-RELATED"/>
    <property type="match status" value="1"/>
</dbReference>
<dbReference type="Gene3D" id="2.60.40.10">
    <property type="entry name" value="Immunoglobulins"/>
    <property type="match status" value="1"/>
</dbReference>
<name>A0A4V2UNU3_9FIRM</name>
<dbReference type="Proteomes" id="UP000294613">
    <property type="component" value="Unassembled WGS sequence"/>
</dbReference>
<evidence type="ECO:0000313" key="7">
    <source>
        <dbReference type="EMBL" id="GBU04888.1"/>
    </source>
</evidence>
<dbReference type="PANTHER" id="PTHR36108:SF13">
    <property type="entry name" value="COLOSSIN-B-RELATED"/>
    <property type="match status" value="1"/>
</dbReference>
<dbReference type="InterPro" id="IPR013783">
    <property type="entry name" value="Ig-like_fold"/>
</dbReference>
<feature type="transmembrane region" description="Helical" evidence="4">
    <location>
        <begin position="598"/>
        <end position="617"/>
    </location>
</feature>
<keyword evidence="3 5" id="KW-0732">Signal</keyword>
<reference evidence="8 9" key="2">
    <citation type="submission" date="2019-03" db="EMBL/GenBank/DDBJ databases">
        <title>Genomic Encyclopedia of Type Strains, Phase IV (KMG-IV): sequencing the most valuable type-strain genomes for metagenomic binning, comparative biology and taxonomic classification.</title>
        <authorList>
            <person name="Goeker M."/>
        </authorList>
    </citation>
    <scope>NUCLEOTIDE SEQUENCE [LARGE SCALE GENOMIC DNA]</scope>
    <source>
        <strain evidence="8 9">DSM 103426</strain>
    </source>
</reference>
<keyword evidence="4" id="KW-0472">Membrane</keyword>
<feature type="signal peptide" evidence="5">
    <location>
        <begin position="1"/>
        <end position="23"/>
    </location>
</feature>
<dbReference type="Proteomes" id="UP000702954">
    <property type="component" value="Unassembled WGS sequence"/>
</dbReference>
<evidence type="ECO:0000313" key="8">
    <source>
        <dbReference type="EMBL" id="TCS63361.1"/>
    </source>
</evidence>
<sequence length="625" mass="69346">MRKNRGIFLASALLLAVSSGTIGQGMSVFAAKESAVKQMEERKGETHGGVISFGNGNASITIKGKEGQSLVGKNFYVYQLFFAENAKGGESINYTFHPKYEEAVKTVVAKGLTESGKPTTAENVTEYMAVDYIQSLNSYKVEGATTPQELEGSYSQFRYFVETLRDELETRKIVGDVVSVTNTQADNSIRIEGLEYGYYLVDEVTRVQGTHAAGSLCMVSTANPATEIQVKSDYPTVIKKIDEDDKQEHIKDPDGWNDIGDYEIGQTVPFKYESNIPNMNGYKTYYYAWHDQMDPALTFQKESVKVEITDDKGKKYTLKDGEFEIQMPSTQGETFAVIVKDIKQIVDREFPNFNEKNENVYGQKVLLRYDAVLNDKAANDTGRPGFENDVRLEFSNDPDSNGGGSTGYTPWDTVVCFTYRLDLVKVNDHDQTLAGAKFRLYSDETCKNEVYVKDEQNGYHVINRDVLGGTDHTGGTKPKEAVEMITDSRGELSIIGLDQGTYYLKETKAPDGYRLLKDPIVLKVIPTYTDKRDEYVKGQGATNTTLQKLEVTAHIKSFYDGSALEEDQQLETEVEDGSANLTVVNRVGSKLPVTGTPAMAALLLTGCGCMLISIVLVKKKGTKKK</sequence>
<gene>
    <name evidence="7" type="primary">fimA</name>
    <name evidence="8" type="ORF">EDD74_12925</name>
    <name evidence="7" type="ORF">FAEUMB_14290</name>
</gene>
<evidence type="ECO:0000313" key="10">
    <source>
        <dbReference type="Proteomes" id="UP000702954"/>
    </source>
</evidence>
<comment type="similarity">
    <text evidence="1">Belongs to the serine-aspartate repeat-containing protein (SDr) family.</text>
</comment>
<keyword evidence="4" id="KW-0812">Transmembrane</keyword>
<evidence type="ECO:0000256" key="3">
    <source>
        <dbReference type="ARBA" id="ARBA00022729"/>
    </source>
</evidence>
<dbReference type="InterPro" id="IPR041033">
    <property type="entry name" value="SpaA_PFL_dom_1"/>
</dbReference>
<evidence type="ECO:0000256" key="1">
    <source>
        <dbReference type="ARBA" id="ARBA00007257"/>
    </source>
</evidence>
<dbReference type="NCBIfam" id="TIGR04226">
    <property type="entry name" value="RrgB_K2N_iso_D2"/>
    <property type="match status" value="1"/>
</dbReference>
<evidence type="ECO:0000256" key="2">
    <source>
        <dbReference type="ARBA" id="ARBA00022525"/>
    </source>
</evidence>
<accession>A0A4V2UNU3</accession>
<evidence type="ECO:0000259" key="6">
    <source>
        <dbReference type="Pfam" id="PF17802"/>
    </source>
</evidence>
<feature type="chain" id="PRO_5038699398" evidence="5">
    <location>
        <begin position="24"/>
        <end position="625"/>
    </location>
</feature>
<proteinExistence type="inferred from homology"/>
<dbReference type="RefSeq" id="WP_116441590.1">
    <property type="nucleotide sequence ID" value="NZ_BHEO01000005.1"/>
</dbReference>
<dbReference type="InterPro" id="IPR026466">
    <property type="entry name" value="Fim_isopep_form_D2_dom"/>
</dbReference>
<dbReference type="Gene3D" id="2.60.40.740">
    <property type="match status" value="1"/>
</dbReference>
<keyword evidence="4" id="KW-1133">Transmembrane helix</keyword>
<reference evidence="7 10" key="1">
    <citation type="journal article" date="2018" name="Int. J. Syst. Evol. Microbiol.">
        <title>Draft Genome Sequence of Faecalimonas umbilicata JCM 30896T, an Acetate-Producing Bacterium Isolated from Human Feces.</title>
        <authorList>
            <person name="Sakamoto M."/>
            <person name="Ikeyama N."/>
            <person name="Yuki M."/>
            <person name="Ohkuma M."/>
        </authorList>
    </citation>
    <scope>NUCLEOTIDE SEQUENCE [LARGE SCALE GENOMIC DNA]</scope>
    <source>
        <strain evidence="7 10">EGH7</strain>
    </source>
</reference>
<evidence type="ECO:0000256" key="5">
    <source>
        <dbReference type="SAM" id="SignalP"/>
    </source>
</evidence>
<keyword evidence="10" id="KW-1185">Reference proteome</keyword>
<keyword evidence="2" id="KW-0964">Secreted</keyword>
<dbReference type="EMBL" id="BHEO01000005">
    <property type="protein sequence ID" value="GBU04888.1"/>
    <property type="molecule type" value="Genomic_DNA"/>
</dbReference>